<proteinExistence type="predicted"/>
<sequence length="53" mass="5653">DKGVGVESRGEAKSVRRGTHICVMLNGDEVCELDIDGCNEEMEGVTIDGTKLS</sequence>
<feature type="non-terminal residue" evidence="1">
    <location>
        <position position="1"/>
    </location>
</feature>
<accession>A0A392T6N0</accession>
<comment type="caution">
    <text evidence="1">The sequence shown here is derived from an EMBL/GenBank/DDBJ whole genome shotgun (WGS) entry which is preliminary data.</text>
</comment>
<organism evidence="1 2">
    <name type="scientific">Trifolium medium</name>
    <dbReference type="NCBI Taxonomy" id="97028"/>
    <lineage>
        <taxon>Eukaryota</taxon>
        <taxon>Viridiplantae</taxon>
        <taxon>Streptophyta</taxon>
        <taxon>Embryophyta</taxon>
        <taxon>Tracheophyta</taxon>
        <taxon>Spermatophyta</taxon>
        <taxon>Magnoliopsida</taxon>
        <taxon>eudicotyledons</taxon>
        <taxon>Gunneridae</taxon>
        <taxon>Pentapetalae</taxon>
        <taxon>rosids</taxon>
        <taxon>fabids</taxon>
        <taxon>Fabales</taxon>
        <taxon>Fabaceae</taxon>
        <taxon>Papilionoideae</taxon>
        <taxon>50 kb inversion clade</taxon>
        <taxon>NPAAA clade</taxon>
        <taxon>Hologalegina</taxon>
        <taxon>IRL clade</taxon>
        <taxon>Trifolieae</taxon>
        <taxon>Trifolium</taxon>
    </lineage>
</organism>
<reference evidence="1 2" key="1">
    <citation type="journal article" date="2018" name="Front. Plant Sci.">
        <title>Red Clover (Trifolium pratense) and Zigzag Clover (T. medium) - A Picture of Genomic Similarities and Differences.</title>
        <authorList>
            <person name="Dluhosova J."/>
            <person name="Istvanek J."/>
            <person name="Nedelnik J."/>
            <person name="Repkova J."/>
        </authorList>
    </citation>
    <scope>NUCLEOTIDE SEQUENCE [LARGE SCALE GENOMIC DNA]</scope>
    <source>
        <strain evidence="2">cv. 10/8</strain>
        <tissue evidence="1">Leaf</tissue>
    </source>
</reference>
<evidence type="ECO:0000313" key="2">
    <source>
        <dbReference type="Proteomes" id="UP000265520"/>
    </source>
</evidence>
<dbReference type="Proteomes" id="UP000265520">
    <property type="component" value="Unassembled WGS sequence"/>
</dbReference>
<dbReference type="AlphaFoldDB" id="A0A392T6N0"/>
<dbReference type="EMBL" id="LXQA010517770">
    <property type="protein sequence ID" value="MCI56763.1"/>
    <property type="molecule type" value="Genomic_DNA"/>
</dbReference>
<keyword evidence="2" id="KW-1185">Reference proteome</keyword>
<name>A0A392T6N0_9FABA</name>
<protein>
    <submittedName>
        <fullName evidence="1">Uncharacterized protein</fullName>
    </submittedName>
</protein>
<evidence type="ECO:0000313" key="1">
    <source>
        <dbReference type="EMBL" id="MCI56763.1"/>
    </source>
</evidence>